<dbReference type="EMBL" id="BTGU01000003">
    <property type="protein sequence ID" value="GMN32832.1"/>
    <property type="molecule type" value="Genomic_DNA"/>
</dbReference>
<reference evidence="2" key="1">
    <citation type="submission" date="2023-07" db="EMBL/GenBank/DDBJ databases">
        <title>draft genome sequence of fig (Ficus carica).</title>
        <authorList>
            <person name="Takahashi T."/>
            <person name="Nishimura K."/>
        </authorList>
    </citation>
    <scope>NUCLEOTIDE SEQUENCE</scope>
</reference>
<keyword evidence="1" id="KW-0472">Membrane</keyword>
<keyword evidence="3" id="KW-1185">Reference proteome</keyword>
<evidence type="ECO:0000313" key="2">
    <source>
        <dbReference type="EMBL" id="GMN32832.1"/>
    </source>
</evidence>
<evidence type="ECO:0000313" key="3">
    <source>
        <dbReference type="Proteomes" id="UP001187192"/>
    </source>
</evidence>
<accession>A0AA88CWR2</accession>
<sequence>MASVCGRVANRGIIKSAVRTLNGNGNGIGFSLLHRNAKPPSPISYSSSSSSSSSSSFSAAAAAAATPPPLRSRRFSLSRYRLSLSLSIYIYIVFSISLSVSIYIHSNRWGILGRYPVELGSVESLMPLHNAVAAARMTACLSTSSLTCRSLFQGTLSLSAPPTL</sequence>
<organism evidence="2 3">
    <name type="scientific">Ficus carica</name>
    <name type="common">Common fig</name>
    <dbReference type="NCBI Taxonomy" id="3494"/>
    <lineage>
        <taxon>Eukaryota</taxon>
        <taxon>Viridiplantae</taxon>
        <taxon>Streptophyta</taxon>
        <taxon>Embryophyta</taxon>
        <taxon>Tracheophyta</taxon>
        <taxon>Spermatophyta</taxon>
        <taxon>Magnoliopsida</taxon>
        <taxon>eudicotyledons</taxon>
        <taxon>Gunneridae</taxon>
        <taxon>Pentapetalae</taxon>
        <taxon>rosids</taxon>
        <taxon>fabids</taxon>
        <taxon>Rosales</taxon>
        <taxon>Moraceae</taxon>
        <taxon>Ficeae</taxon>
        <taxon>Ficus</taxon>
    </lineage>
</organism>
<gene>
    <name evidence="2" type="ORF">TIFTF001_003865</name>
</gene>
<dbReference type="Proteomes" id="UP001187192">
    <property type="component" value="Unassembled WGS sequence"/>
</dbReference>
<name>A0AA88CWR2_FICCA</name>
<keyword evidence="1" id="KW-1133">Transmembrane helix</keyword>
<evidence type="ECO:0000256" key="1">
    <source>
        <dbReference type="SAM" id="Phobius"/>
    </source>
</evidence>
<dbReference type="PANTHER" id="PTHR33156">
    <property type="entry name" value="OS02G0230000 PROTEIN"/>
    <property type="match status" value="1"/>
</dbReference>
<protein>
    <submittedName>
        <fullName evidence="2">Uncharacterized protein</fullName>
    </submittedName>
</protein>
<proteinExistence type="predicted"/>
<dbReference type="PANTHER" id="PTHR33156:SF2">
    <property type="entry name" value="OS01G0738000 PROTEIN"/>
    <property type="match status" value="1"/>
</dbReference>
<dbReference type="AlphaFoldDB" id="A0AA88CWR2"/>
<comment type="caution">
    <text evidence="2">The sequence shown here is derived from an EMBL/GenBank/DDBJ whole genome shotgun (WGS) entry which is preliminary data.</text>
</comment>
<dbReference type="InterPro" id="IPR043459">
    <property type="entry name" value="NFD6/NOXY2-like"/>
</dbReference>
<keyword evidence="1" id="KW-0812">Transmembrane</keyword>
<feature type="transmembrane region" description="Helical" evidence="1">
    <location>
        <begin position="82"/>
        <end position="104"/>
    </location>
</feature>